<keyword evidence="4" id="KW-1185">Reference proteome</keyword>
<dbReference type="OrthoDB" id="9909891at2759"/>
<sequence>MDEVLKTEIIVVLLGKRRGVLLGDFAGLFYQTHGYEFQLANYGYKSLKQLLNDMKDLVTLIETPSGWLVRCRSPSQYRNVLVLMESNAPQRDTQDTHSFLSSGTTADGQSVSRNDTASPSTSPAATNKSSSSTKEQNLTQNNHGKATPGPEILSRDNNAGKMDIPKAEGKPLGPGMHNTLCREDTKLKNCSETQASPASATASSNPQNGKNKCPQQLPSNHGAKNMDDFSASPTNNKQQQNRLPLVPNVHPNLQTISNSSRQAKPSPPKPMKSTPSPMTNSRNAKQTPKAPSKPPSYSGQRQDKKTPKGVSNSISIITEKPKPQNQMIARVAPSRLYTNSMSYAACLRNVPGTNQAFQTTPRVVQSPIFNLNCHSQGFQPAQVAQSRSRTQSRSVVPVETVKENLSNILRRHTAGIPISKLQRVYLLRFGKPLSSCGYSSLRHLLVGLTDVAQIQGVGVQTLVFPLSSNIISSVVNKQHDSYLLTHHDKMLPASTTSPMSLRSQEGSIAEEPQNVTAEQTGALVATATDPWALLTSSISHLLVDKKSEQKLPEVESNCNITEKDMITQGQQIVTQLSDKHFSEGSEQTELLNNSFLHNPASENRNSKEVSLVESSNYGIIQHINTQCPAASNDSYLCKAEPAPPLSLSMEQLNDGPPFSHSHQNDPKTLKGLPHFQTPELCELPVCENVSDMSITNLPFSEDQQHRLILHSSGFSVVKHETHHVLTKDNNKQENTTRVTVDKSQEMSHSIVKKKNRRRRARPMAQLKANEVPTDAPESSQPPYNGYNACDKPEKAISPSNKHQSMSQSVSNNKASSTPSEAQGQFMKSCTSNITEETPSSSGLAFQKLLMESRCSDSKIPQQNQLNSVHDRENDTDRKELKTSVLDILPSSQSQQKTPNAHESMMSGQRDLLTSNLQDQVSENDHDFHIDYFHRQTELKYLSPQKETALLEISLQAQTTVYPLPSPKLPGYNATTTERQIKSSPEMNCNVDHSNTNNREKQQKETALLEISLQTQTTVYPLPSPKLPGYNATTTERQTKSSPEMNCNVDHSNTNNREKQHFSFPKIDQKEDNVLANKETGGKQSLLSQIHQTHCTQSLNKQVYDPLNIKANGGNILPSLPANIVKNHWSSEPPNSKIPQTCHDTVNHKAIRKEDFPTSQTDVVEKNLNISDTMGQSVYLCSEPNQQVNELHENTIQRATESHTVHKSQEVSNSIVKKKPRKKKSWLKALKNVNEVPADAPESSGCPPLYNGFNACKINKPETAISVEHQPVSNNKAISTSSEAQDQFMKSCTNNLTEETPLSGSALQMYMETRKIIQQTPFIKLLDFGGGSKQAHDKANGDKDPSCLPASINDSNRDKNQWSSESTKSKTHKTYYNMYVNRSPGETASPILQTNQGKKNLSATDRIGQTVYSCSEPNQQGSRLHGGTVQKVNQSNIVHKSQETKSFVVKEKSPSWQKPDGILTDAPKSSRCPASPHNGLVSKPESTESYSKVPQGASQDLCNHKGINGTSTLPNHVLTEQTEQTSSQMNPMQKDISTWQNPKGPSEKYCSIL</sequence>
<feature type="region of interest" description="Disordered" evidence="2">
    <location>
        <begin position="725"/>
        <end position="823"/>
    </location>
</feature>
<evidence type="ECO:0000256" key="2">
    <source>
        <dbReference type="SAM" id="MobiDB-lite"/>
    </source>
</evidence>
<keyword evidence="1" id="KW-0221">Differentiation</keyword>
<evidence type="ECO:0000313" key="6">
    <source>
        <dbReference type="Xenbase" id="XB-GENE-29083507"/>
    </source>
</evidence>
<feature type="region of interest" description="Disordered" evidence="2">
    <location>
        <begin position="1442"/>
        <end position="1552"/>
    </location>
</feature>
<feature type="compositionally biased region" description="Polar residues" evidence="2">
    <location>
        <begin position="858"/>
        <end position="867"/>
    </location>
</feature>
<dbReference type="PROSITE" id="PS51644">
    <property type="entry name" value="HTH_OST"/>
    <property type="match status" value="2"/>
</dbReference>
<evidence type="ECO:0000313" key="5">
    <source>
        <dbReference type="RefSeq" id="XP_012822969.2"/>
    </source>
</evidence>
<feature type="compositionally biased region" description="Polar residues" evidence="2">
    <location>
        <begin position="1030"/>
        <end position="1045"/>
    </location>
</feature>
<accession>A0A8J0SRT2</accession>
<dbReference type="Xenbase" id="XB-GENE-29083507">
    <property type="gene designation" value="LOC100497104"/>
</dbReference>
<feature type="region of interest" description="Disordered" evidence="2">
    <location>
        <begin position="88"/>
        <end position="316"/>
    </location>
</feature>
<dbReference type="AGR" id="Xenbase:XB-GENE-29083507"/>
<dbReference type="GO" id="GO:0030154">
    <property type="term" value="P:cell differentiation"/>
    <property type="evidence" value="ECO:0007669"/>
    <property type="project" value="UniProtKB-KW"/>
</dbReference>
<dbReference type="CDD" id="cd08824">
    <property type="entry name" value="LOTUS"/>
    <property type="match status" value="1"/>
</dbReference>
<feature type="compositionally biased region" description="Basic and acidic residues" evidence="2">
    <location>
        <begin position="1333"/>
        <end position="1344"/>
    </location>
</feature>
<evidence type="ECO:0000259" key="3">
    <source>
        <dbReference type="PROSITE" id="PS51644"/>
    </source>
</evidence>
<feature type="compositionally biased region" description="Polar residues" evidence="2">
    <location>
        <begin position="88"/>
        <end position="144"/>
    </location>
</feature>
<dbReference type="RefSeq" id="XP_012822969.2">
    <property type="nucleotide sequence ID" value="XM_012967515.2"/>
</dbReference>
<feature type="region of interest" description="Disordered" evidence="2">
    <location>
        <begin position="1329"/>
        <end position="1368"/>
    </location>
</feature>
<dbReference type="GeneID" id="100497104"/>
<feature type="region of interest" description="Disordered" evidence="2">
    <location>
        <begin position="856"/>
        <end position="876"/>
    </location>
</feature>
<reference evidence="5" key="1">
    <citation type="submission" date="2025-08" db="UniProtKB">
        <authorList>
            <consortium name="RefSeq"/>
        </authorList>
    </citation>
    <scope>IDENTIFICATION</scope>
    <source>
        <strain evidence="5">Nigerian</strain>
        <tissue evidence="5">Liver and blood</tissue>
    </source>
</reference>
<feature type="compositionally biased region" description="Polar residues" evidence="2">
    <location>
        <begin position="797"/>
        <end position="823"/>
    </location>
</feature>
<dbReference type="Pfam" id="PF12872">
    <property type="entry name" value="OST-HTH"/>
    <property type="match status" value="2"/>
</dbReference>
<feature type="domain" description="HTH OST-type" evidence="3">
    <location>
        <begin position="397"/>
        <end position="467"/>
    </location>
</feature>
<name>A0A8J0SRT2_XENTR</name>
<evidence type="ECO:0000256" key="1">
    <source>
        <dbReference type="ARBA" id="ARBA00022782"/>
    </source>
</evidence>
<feature type="compositionally biased region" description="Polar residues" evidence="2">
    <location>
        <begin position="231"/>
        <end position="242"/>
    </location>
</feature>
<protein>
    <submittedName>
        <fullName evidence="5">Uncharacterized protein LOC100497104 isoform X1</fullName>
    </submittedName>
</protein>
<feature type="domain" description="HTH OST-type" evidence="3">
    <location>
        <begin position="1"/>
        <end position="74"/>
    </location>
</feature>
<dbReference type="InterPro" id="IPR025605">
    <property type="entry name" value="OST-HTH/LOTUS_dom"/>
</dbReference>
<proteinExistence type="predicted"/>
<dbReference type="KEGG" id="xtr:100497104"/>
<dbReference type="OMA" id="PACPKTK"/>
<dbReference type="InterPro" id="IPR041966">
    <property type="entry name" value="LOTUS-like"/>
</dbReference>
<feature type="compositionally biased region" description="Polar residues" evidence="2">
    <location>
        <begin position="1507"/>
        <end position="1542"/>
    </location>
</feature>
<dbReference type="Proteomes" id="UP000008143">
    <property type="component" value="Chromosome 7"/>
</dbReference>
<feature type="compositionally biased region" description="Polar residues" evidence="2">
    <location>
        <begin position="209"/>
        <end position="219"/>
    </location>
</feature>
<feature type="compositionally biased region" description="Basic residues" evidence="2">
    <location>
        <begin position="750"/>
        <end position="761"/>
    </location>
</feature>
<evidence type="ECO:0000313" key="4">
    <source>
        <dbReference type="Proteomes" id="UP000008143"/>
    </source>
</evidence>
<dbReference type="Gene3D" id="3.30.420.610">
    <property type="entry name" value="LOTUS domain-like"/>
    <property type="match status" value="2"/>
</dbReference>
<feature type="compositionally biased region" description="Low complexity" evidence="2">
    <location>
        <begin position="193"/>
        <end position="208"/>
    </location>
</feature>
<feature type="compositionally biased region" description="Polar residues" evidence="2">
    <location>
        <begin position="251"/>
        <end position="263"/>
    </location>
</feature>
<feature type="region of interest" description="Disordered" evidence="2">
    <location>
        <begin position="1018"/>
        <end position="1045"/>
    </location>
</feature>
<feature type="compositionally biased region" description="Polar residues" evidence="2">
    <location>
        <begin position="1486"/>
        <end position="1500"/>
    </location>
</feature>
<feature type="compositionally biased region" description="Basic and acidic residues" evidence="2">
    <location>
        <begin position="1442"/>
        <end position="1452"/>
    </location>
</feature>
<gene>
    <name evidence="5 6" type="primary">LOC100497104</name>
</gene>
<organism evidence="4 5">
    <name type="scientific">Xenopus tropicalis</name>
    <name type="common">Western clawed frog</name>
    <name type="synonym">Silurana tropicalis</name>
    <dbReference type="NCBI Taxonomy" id="8364"/>
    <lineage>
        <taxon>Eukaryota</taxon>
        <taxon>Metazoa</taxon>
        <taxon>Chordata</taxon>
        <taxon>Craniata</taxon>
        <taxon>Vertebrata</taxon>
        <taxon>Euteleostomi</taxon>
        <taxon>Amphibia</taxon>
        <taxon>Batrachia</taxon>
        <taxon>Anura</taxon>
        <taxon>Pipoidea</taxon>
        <taxon>Pipidae</taxon>
        <taxon>Xenopodinae</taxon>
        <taxon>Xenopus</taxon>
        <taxon>Silurana</taxon>
    </lineage>
</organism>
<feature type="compositionally biased region" description="Basic and acidic residues" evidence="2">
    <location>
        <begin position="180"/>
        <end position="189"/>
    </location>
</feature>